<dbReference type="Proteomes" id="UP000018208">
    <property type="component" value="Unassembled WGS sequence"/>
</dbReference>
<sequence length="77" mass="9293">MSQRSKFTNLQDSLLILGINKHALDFDSIQQEYLPEYSSKQLQYRYKVLSKQRKYKVDSKRLAEILLRKEQDKKQLE</sequence>
<evidence type="ECO:0000313" key="2">
    <source>
        <dbReference type="EMBL" id="KAH0573834.1"/>
    </source>
</evidence>
<reference evidence="2" key="2">
    <citation type="submission" date="2020-12" db="EMBL/GenBank/DDBJ databases">
        <title>New Spironucleus salmonicida genome in near-complete chromosomes.</title>
        <authorList>
            <person name="Xu F."/>
            <person name="Kurt Z."/>
            <person name="Jimenez-Gonzalez A."/>
            <person name="Astvaldsson A."/>
            <person name="Andersson J.O."/>
            <person name="Svard S.G."/>
        </authorList>
    </citation>
    <scope>NUCLEOTIDE SEQUENCE</scope>
    <source>
        <strain evidence="2">ATCC 50377</strain>
    </source>
</reference>
<proteinExistence type="predicted"/>
<organism evidence="1">
    <name type="scientific">Spironucleus salmonicida</name>
    <dbReference type="NCBI Taxonomy" id="348837"/>
    <lineage>
        <taxon>Eukaryota</taxon>
        <taxon>Metamonada</taxon>
        <taxon>Diplomonadida</taxon>
        <taxon>Hexamitidae</taxon>
        <taxon>Hexamitinae</taxon>
        <taxon>Spironucleus</taxon>
    </lineage>
</organism>
<dbReference type="AlphaFoldDB" id="V6LQC3"/>
<keyword evidence="3" id="KW-1185">Reference proteome</keyword>
<dbReference type="EMBL" id="AUWU02000004">
    <property type="protein sequence ID" value="KAH0573834.1"/>
    <property type="molecule type" value="Genomic_DNA"/>
</dbReference>
<name>V6LQC3_9EUKA</name>
<accession>V6LQC3</accession>
<evidence type="ECO:0000313" key="1">
    <source>
        <dbReference type="EMBL" id="EST46448.1"/>
    </source>
</evidence>
<evidence type="ECO:0000313" key="3">
    <source>
        <dbReference type="Proteomes" id="UP000018208"/>
    </source>
</evidence>
<dbReference type="VEuPathDB" id="GiardiaDB:SS50377_23769"/>
<dbReference type="EMBL" id="KI546074">
    <property type="protein sequence ID" value="EST46448.1"/>
    <property type="molecule type" value="Genomic_DNA"/>
</dbReference>
<reference evidence="1 2" key="1">
    <citation type="journal article" date="2014" name="PLoS Genet.">
        <title>The Genome of Spironucleus salmonicida Highlights a Fish Pathogen Adapted to Fluctuating Environments.</title>
        <authorList>
            <person name="Xu F."/>
            <person name="Jerlstrom-Hultqvist J."/>
            <person name="Einarsson E."/>
            <person name="Astvaldsson A."/>
            <person name="Svard S.G."/>
            <person name="Andersson J.O."/>
        </authorList>
    </citation>
    <scope>NUCLEOTIDE SEQUENCE</scope>
    <source>
        <strain evidence="2">ATCC 50377</strain>
    </source>
</reference>
<gene>
    <name evidence="1" type="ORF">SS50377_13532</name>
    <name evidence="2" type="ORF">SS50377_23769</name>
</gene>
<protein>
    <submittedName>
        <fullName evidence="1">Uncharacterized protein</fullName>
    </submittedName>
</protein>